<evidence type="ECO:0000313" key="2">
    <source>
        <dbReference type="Proteomes" id="UP001158576"/>
    </source>
</evidence>
<protein>
    <submittedName>
        <fullName evidence="1">Oidioi.mRNA.OKI2018_I69.chr2.g5021.t1.cds</fullName>
    </submittedName>
</protein>
<name>A0ABN7T5T4_OIKDI</name>
<accession>A0ABN7T5T4</accession>
<keyword evidence="2" id="KW-1185">Reference proteome</keyword>
<gene>
    <name evidence="1" type="ORF">OKIOD_LOCUS13786</name>
</gene>
<evidence type="ECO:0000313" key="1">
    <source>
        <dbReference type="EMBL" id="CAG5110639.1"/>
    </source>
</evidence>
<reference evidence="1 2" key="1">
    <citation type="submission" date="2021-04" db="EMBL/GenBank/DDBJ databases">
        <authorList>
            <person name="Bliznina A."/>
        </authorList>
    </citation>
    <scope>NUCLEOTIDE SEQUENCE [LARGE SCALE GENOMIC DNA]</scope>
</reference>
<dbReference type="Proteomes" id="UP001158576">
    <property type="component" value="Chromosome 2"/>
</dbReference>
<sequence length="68" mass="7344">MDVGRVAACMVKPAESKVEEAQDAGYFQRLKKQYELLSKAINDAGNATDDAEVFLGGVVDEVRAISQP</sequence>
<proteinExistence type="predicted"/>
<dbReference type="EMBL" id="OU015567">
    <property type="protein sequence ID" value="CAG5110639.1"/>
    <property type="molecule type" value="Genomic_DNA"/>
</dbReference>
<organism evidence="1 2">
    <name type="scientific">Oikopleura dioica</name>
    <name type="common">Tunicate</name>
    <dbReference type="NCBI Taxonomy" id="34765"/>
    <lineage>
        <taxon>Eukaryota</taxon>
        <taxon>Metazoa</taxon>
        <taxon>Chordata</taxon>
        <taxon>Tunicata</taxon>
        <taxon>Appendicularia</taxon>
        <taxon>Copelata</taxon>
        <taxon>Oikopleuridae</taxon>
        <taxon>Oikopleura</taxon>
    </lineage>
</organism>